<keyword evidence="5" id="KW-1185">Reference proteome</keyword>
<dbReference type="Gene3D" id="3.40.710.10">
    <property type="entry name" value="DD-peptidase/beta-lactamase superfamily"/>
    <property type="match status" value="1"/>
</dbReference>
<evidence type="ECO:0000259" key="3">
    <source>
        <dbReference type="Pfam" id="PF00768"/>
    </source>
</evidence>
<dbReference type="GO" id="GO:0009002">
    <property type="term" value="F:serine-type D-Ala-D-Ala carboxypeptidase activity"/>
    <property type="evidence" value="ECO:0007669"/>
    <property type="project" value="InterPro"/>
</dbReference>
<keyword evidence="2" id="KW-0812">Transmembrane</keyword>
<protein>
    <submittedName>
        <fullName evidence="4">D-alanyl-D-alanine endopeptidase</fullName>
        <ecNumber evidence="4">3.4.21.-</ecNumber>
    </submittedName>
</protein>
<gene>
    <name evidence="4" type="primary">pbpG_2</name>
    <name evidence="4" type="ORF">CVS47_02536</name>
</gene>
<evidence type="ECO:0000256" key="2">
    <source>
        <dbReference type="SAM" id="Phobius"/>
    </source>
</evidence>
<evidence type="ECO:0000313" key="4">
    <source>
        <dbReference type="EMBL" id="AZS37889.1"/>
    </source>
</evidence>
<dbReference type="Proteomes" id="UP000276888">
    <property type="component" value="Chromosome"/>
</dbReference>
<dbReference type="KEGG" id="mlv:CVS47_02536"/>
<organism evidence="4 5">
    <name type="scientific">Microbacterium lemovicicum</name>
    <dbReference type="NCBI Taxonomy" id="1072463"/>
    <lineage>
        <taxon>Bacteria</taxon>
        <taxon>Bacillati</taxon>
        <taxon>Actinomycetota</taxon>
        <taxon>Actinomycetes</taxon>
        <taxon>Micrococcales</taxon>
        <taxon>Microbacteriaceae</taxon>
        <taxon>Microbacterium</taxon>
    </lineage>
</organism>
<reference evidence="4 5" key="1">
    <citation type="submission" date="2018-08" db="EMBL/GenBank/DDBJ databases">
        <title>Microbacterium lemovicicum sp. nov., a bacterium isolated from a natural uranium-rich soil.</title>
        <authorList>
            <person name="ORTET P."/>
        </authorList>
    </citation>
    <scope>NUCLEOTIDE SEQUENCE [LARGE SCALE GENOMIC DNA]</scope>
    <source>
        <strain evidence="4 5">Viu22</strain>
    </source>
</reference>
<dbReference type="AlphaFoldDB" id="A0A3S9WCT0"/>
<dbReference type="EC" id="3.4.21.-" evidence="4"/>
<keyword evidence="2" id="KW-1133">Transmembrane helix</keyword>
<dbReference type="GO" id="GO:0006508">
    <property type="term" value="P:proteolysis"/>
    <property type="evidence" value="ECO:0007669"/>
    <property type="project" value="InterPro"/>
</dbReference>
<sequence length="463" mass="47780">MSGREDAASDLSDGVDAFADLMREPPNPPADGEWADDPRRRRARRRRGWIIAAVLLLVLVGAPVTYTAWALNAPVAAPVGTMSTPQAAAAAPVALTLPAEGATAISVSGGEAYLGDTAAGIWAATGGDDPRPIASITKLVTAMVILDAIPLAGSDDPGPTITFTKADHDLYDEYYVQGATIAPMPTGSTLSLHDALATMLIPSASNYADAVSRWVFGSQGAFVDAARAWLDEQGLTGTTIVEPTGLSPDNTSRPSELIAIGRLAAANPVISRIASTGTLALQGPGFMVNTNSLLGREGVTGLKTGTFGLGSYNLLFTASLDVGIGAPLQVTGIRMGGATRDSTNADVIALLSSIRSGFHDIPVSAAGQEIGAFTTAWGASATLVLRDAASVLTWSDTPIVASLSTTAPVTFRDGEEVGVMTWTAGPNTATSVVEVEGEIEPPTEWWRLTHPSELGLPWDPPPG</sequence>
<keyword evidence="4" id="KW-0378">Hydrolase</keyword>
<feature type="domain" description="Peptidase S11 D-alanyl-D-alanine carboxypeptidase A N-terminal" evidence="3">
    <location>
        <begin position="114"/>
        <end position="319"/>
    </location>
</feature>
<evidence type="ECO:0000313" key="5">
    <source>
        <dbReference type="Proteomes" id="UP000276888"/>
    </source>
</evidence>
<proteinExistence type="predicted"/>
<dbReference type="OrthoDB" id="5241551at2"/>
<dbReference type="InterPro" id="IPR012338">
    <property type="entry name" value="Beta-lactam/transpept-like"/>
</dbReference>
<accession>A0A3S9WCT0</accession>
<dbReference type="Pfam" id="PF00768">
    <property type="entry name" value="Peptidase_S11"/>
    <property type="match status" value="1"/>
</dbReference>
<feature type="region of interest" description="Disordered" evidence="1">
    <location>
        <begin position="1"/>
        <end position="39"/>
    </location>
</feature>
<evidence type="ECO:0000256" key="1">
    <source>
        <dbReference type="SAM" id="MobiDB-lite"/>
    </source>
</evidence>
<dbReference type="SUPFAM" id="SSF56601">
    <property type="entry name" value="beta-lactamase/transpeptidase-like"/>
    <property type="match status" value="1"/>
</dbReference>
<dbReference type="RefSeq" id="WP_127096387.1">
    <property type="nucleotide sequence ID" value="NZ_CP031423.1"/>
</dbReference>
<dbReference type="EMBL" id="CP031423">
    <property type="protein sequence ID" value="AZS37889.1"/>
    <property type="molecule type" value="Genomic_DNA"/>
</dbReference>
<name>A0A3S9WCT0_9MICO</name>
<keyword evidence="2" id="KW-0472">Membrane</keyword>
<dbReference type="InterPro" id="IPR001967">
    <property type="entry name" value="Peptidase_S11_N"/>
</dbReference>
<feature type="transmembrane region" description="Helical" evidence="2">
    <location>
        <begin position="49"/>
        <end position="69"/>
    </location>
</feature>